<proteinExistence type="predicted"/>
<sequence length="207" mass="21757">MQFQSAAMPLNCKLKALDALLIVAALLASSLCQGYTNHPKVLTHVGDGVVAGALYRHHRNKSSEAGSSRRHLSSSFVPETTAALGLGEYTLQLLLDGDVVNAVLDTVQGSGLIVYNPNTANPPFTLVQQGSTTCNALCPHTNGCLTSNTNPAAAVAGACEYTYAYGGGNYLYGRDTDKCFATIAGCSYKTSTNPQMYSGFNALFGMD</sequence>
<evidence type="ECO:0008006" key="4">
    <source>
        <dbReference type="Google" id="ProtNLM"/>
    </source>
</evidence>
<accession>A0A250XU44</accession>
<dbReference type="Proteomes" id="UP000232323">
    <property type="component" value="Unassembled WGS sequence"/>
</dbReference>
<reference evidence="2 3" key="1">
    <citation type="submission" date="2017-08" db="EMBL/GenBank/DDBJ databases">
        <title>Acidophilic green algal genome provides insights into adaptation to an acidic environment.</title>
        <authorList>
            <person name="Hirooka S."/>
            <person name="Hirose Y."/>
            <person name="Kanesaki Y."/>
            <person name="Higuchi S."/>
            <person name="Fujiwara T."/>
            <person name="Onuma R."/>
            <person name="Era A."/>
            <person name="Ohbayashi R."/>
            <person name="Uzuka A."/>
            <person name="Nozaki H."/>
            <person name="Yoshikawa H."/>
            <person name="Miyagishima S.Y."/>
        </authorList>
    </citation>
    <scope>NUCLEOTIDE SEQUENCE [LARGE SCALE GENOMIC DNA]</scope>
    <source>
        <strain evidence="2 3">NIES-2499</strain>
    </source>
</reference>
<feature type="non-terminal residue" evidence="2">
    <location>
        <position position="207"/>
    </location>
</feature>
<organism evidence="2 3">
    <name type="scientific">Chlamydomonas eustigma</name>
    <dbReference type="NCBI Taxonomy" id="1157962"/>
    <lineage>
        <taxon>Eukaryota</taxon>
        <taxon>Viridiplantae</taxon>
        <taxon>Chlorophyta</taxon>
        <taxon>core chlorophytes</taxon>
        <taxon>Chlorophyceae</taxon>
        <taxon>CS clade</taxon>
        <taxon>Chlamydomonadales</taxon>
        <taxon>Chlamydomonadaceae</taxon>
        <taxon>Chlamydomonas</taxon>
    </lineage>
</organism>
<feature type="signal peptide" evidence="1">
    <location>
        <begin position="1"/>
        <end position="34"/>
    </location>
</feature>
<evidence type="ECO:0000256" key="1">
    <source>
        <dbReference type="SAM" id="SignalP"/>
    </source>
</evidence>
<keyword evidence="1" id="KW-0732">Signal</keyword>
<evidence type="ECO:0000313" key="3">
    <source>
        <dbReference type="Proteomes" id="UP000232323"/>
    </source>
</evidence>
<keyword evidence="3" id="KW-1185">Reference proteome</keyword>
<dbReference type="STRING" id="1157962.A0A250XU44"/>
<name>A0A250XU44_9CHLO</name>
<dbReference type="AlphaFoldDB" id="A0A250XU44"/>
<protein>
    <recommendedName>
        <fullName evidence="4">Peptidase A1 domain-containing protein</fullName>
    </recommendedName>
</protein>
<evidence type="ECO:0000313" key="2">
    <source>
        <dbReference type="EMBL" id="GAX86595.1"/>
    </source>
</evidence>
<gene>
    <name evidence="2" type="ORF">CEUSTIGMA_g14003.t1</name>
</gene>
<feature type="chain" id="PRO_5012422523" description="Peptidase A1 domain-containing protein" evidence="1">
    <location>
        <begin position="35"/>
        <end position="207"/>
    </location>
</feature>
<comment type="caution">
    <text evidence="2">The sequence shown here is derived from an EMBL/GenBank/DDBJ whole genome shotgun (WGS) entry which is preliminary data.</text>
</comment>
<dbReference type="EMBL" id="BEGY01000390">
    <property type="protein sequence ID" value="GAX86595.1"/>
    <property type="molecule type" value="Genomic_DNA"/>
</dbReference>